<dbReference type="PANTHER" id="PTHR30146">
    <property type="entry name" value="LACI-RELATED TRANSCRIPTIONAL REPRESSOR"/>
    <property type="match status" value="1"/>
</dbReference>
<dbReference type="Proteomes" id="UP000076947">
    <property type="component" value="Unassembled WGS sequence"/>
</dbReference>
<dbReference type="InterPro" id="IPR046335">
    <property type="entry name" value="LacI/GalR-like_sensor"/>
</dbReference>
<dbReference type="SMART" id="SM00354">
    <property type="entry name" value="HTH_LACI"/>
    <property type="match status" value="1"/>
</dbReference>
<evidence type="ECO:0000259" key="4">
    <source>
        <dbReference type="PROSITE" id="PS50932"/>
    </source>
</evidence>
<organism evidence="5 6">
    <name type="scientific">Corynebacterium stationis</name>
    <dbReference type="NCBI Taxonomy" id="1705"/>
    <lineage>
        <taxon>Bacteria</taxon>
        <taxon>Bacillati</taxon>
        <taxon>Actinomycetota</taxon>
        <taxon>Actinomycetes</taxon>
        <taxon>Mycobacteriales</taxon>
        <taxon>Corynebacteriaceae</taxon>
        <taxon>Corynebacterium</taxon>
    </lineage>
</organism>
<dbReference type="Pfam" id="PF13377">
    <property type="entry name" value="Peripla_BP_3"/>
    <property type="match status" value="1"/>
</dbReference>
<dbReference type="GO" id="GO:0000976">
    <property type="term" value="F:transcription cis-regulatory region binding"/>
    <property type="evidence" value="ECO:0007669"/>
    <property type="project" value="TreeGrafter"/>
</dbReference>
<dbReference type="InterPro" id="IPR000843">
    <property type="entry name" value="HTH_LacI"/>
</dbReference>
<evidence type="ECO:0000313" key="6">
    <source>
        <dbReference type="Proteomes" id="UP000076947"/>
    </source>
</evidence>
<keyword evidence="3" id="KW-0804">Transcription</keyword>
<dbReference type="InterPro" id="IPR010982">
    <property type="entry name" value="Lambda_DNA-bd_dom_sf"/>
</dbReference>
<dbReference type="Gene3D" id="3.40.50.2300">
    <property type="match status" value="2"/>
</dbReference>
<proteinExistence type="predicted"/>
<evidence type="ECO:0000256" key="3">
    <source>
        <dbReference type="ARBA" id="ARBA00023163"/>
    </source>
</evidence>
<dbReference type="Pfam" id="PF00356">
    <property type="entry name" value="LacI"/>
    <property type="match status" value="1"/>
</dbReference>
<dbReference type="CDD" id="cd01392">
    <property type="entry name" value="HTH_LacI"/>
    <property type="match status" value="1"/>
</dbReference>
<protein>
    <recommendedName>
        <fullName evidence="4">HTH lacI-type domain-containing protein</fullName>
    </recommendedName>
</protein>
<gene>
    <name evidence="5" type="ORF">AYJ05_11485</name>
</gene>
<feature type="domain" description="HTH lacI-type" evidence="4">
    <location>
        <begin position="21"/>
        <end position="75"/>
    </location>
</feature>
<keyword evidence="6" id="KW-1185">Reference proteome</keyword>
<reference evidence="6" key="1">
    <citation type="submission" date="2016-02" db="EMBL/GenBank/DDBJ databases">
        <authorList>
            <person name="Kaur G."/>
            <person name="Nair G.R."/>
            <person name="Mayilraj S."/>
        </authorList>
    </citation>
    <scope>NUCLEOTIDE SEQUENCE [LARGE SCALE GENOMIC DNA]</scope>
    <source>
        <strain evidence="6">GA-15</strain>
    </source>
</reference>
<evidence type="ECO:0000256" key="2">
    <source>
        <dbReference type="ARBA" id="ARBA00023125"/>
    </source>
</evidence>
<dbReference type="Gene3D" id="1.10.260.40">
    <property type="entry name" value="lambda repressor-like DNA-binding domains"/>
    <property type="match status" value="1"/>
</dbReference>
<dbReference type="CDD" id="cd06267">
    <property type="entry name" value="PBP1_LacI_sugar_binding-like"/>
    <property type="match status" value="1"/>
</dbReference>
<dbReference type="SUPFAM" id="SSF53822">
    <property type="entry name" value="Periplasmic binding protein-like I"/>
    <property type="match status" value="1"/>
</dbReference>
<dbReference type="GO" id="GO:0003700">
    <property type="term" value="F:DNA-binding transcription factor activity"/>
    <property type="evidence" value="ECO:0007669"/>
    <property type="project" value="TreeGrafter"/>
</dbReference>
<dbReference type="InterPro" id="IPR028082">
    <property type="entry name" value="Peripla_BP_I"/>
</dbReference>
<dbReference type="EMBL" id="LSTQ01000011">
    <property type="protein sequence ID" value="OAH29776.1"/>
    <property type="molecule type" value="Genomic_DNA"/>
</dbReference>
<dbReference type="PANTHER" id="PTHR30146:SF109">
    <property type="entry name" value="HTH-TYPE TRANSCRIPTIONAL REGULATOR GALS"/>
    <property type="match status" value="1"/>
</dbReference>
<dbReference type="SUPFAM" id="SSF47413">
    <property type="entry name" value="lambda repressor-like DNA-binding domains"/>
    <property type="match status" value="1"/>
</dbReference>
<evidence type="ECO:0000256" key="1">
    <source>
        <dbReference type="ARBA" id="ARBA00023015"/>
    </source>
</evidence>
<accession>A0A177IMG9</accession>
<comment type="caution">
    <text evidence="5">The sequence shown here is derived from an EMBL/GenBank/DDBJ whole genome shotgun (WGS) entry which is preliminary data.</text>
</comment>
<keyword evidence="1" id="KW-0805">Transcription regulation</keyword>
<evidence type="ECO:0000313" key="5">
    <source>
        <dbReference type="EMBL" id="OAH29776.1"/>
    </source>
</evidence>
<dbReference type="PROSITE" id="PS50932">
    <property type="entry name" value="HTH_LACI_2"/>
    <property type="match status" value="1"/>
</dbReference>
<name>A0A177IMG9_9CORY</name>
<sequence>MTKLALVPDNAPANKRPKKKPTIIDVAERSGLSKSLVARALAGRDGVSKSSRERILRAADELGYQRNAWARSLVKGSTQIFGVVATDISSTYRLEVIVGIEDAAASRSYTTILAHGRRDPEVLAQRLDQMMELGVDGMIVASSRIPTDRLTRAGERMPVVVVGRPDTVPDSVDLIRNDDETGGALATQHLIDLGHTHIGFVASSDRAAIRAREGAWFDTMTAAGLNTDWIARRNGANDLAQVVADRIANESEPPTALVVSTDGLAAAIVGAAVDRGIAVPDELAVVGYNNSALATQIRPALTSVDQPRGQMGATAVEMLFERLGGRTTQRIDVVEPRLVVRGSTQPDAR</sequence>
<dbReference type="AlphaFoldDB" id="A0A177IMG9"/>
<keyword evidence="2" id="KW-0238">DNA-binding</keyword>